<sequence length="141" mass="16027">MNFDNIASKFPKGFPVEKLPSGAKEESIEVYRICRTGHVEAASFLPTYLDELAHTKENEDAPFDIGNYSLSTYSKEYDARKKLKFFRGKQPCAIVAKGTTDPSCGIVQRTKERTGTKSSHIDWWLYEGALPHTYFKEEPLL</sequence>
<proteinExistence type="predicted"/>
<evidence type="ECO:0000313" key="1">
    <source>
        <dbReference type="EMBL" id="MEQ2445087.1"/>
    </source>
</evidence>
<gene>
    <name evidence="1" type="ORF">WMO64_16670</name>
</gene>
<keyword evidence="2" id="KW-1185">Reference proteome</keyword>
<protein>
    <submittedName>
        <fullName evidence="1">Uncharacterized protein</fullName>
    </submittedName>
</protein>
<reference evidence="1 2" key="1">
    <citation type="submission" date="2024-03" db="EMBL/GenBank/DDBJ databases">
        <title>Human intestinal bacterial collection.</title>
        <authorList>
            <person name="Pauvert C."/>
            <person name="Hitch T.C.A."/>
            <person name="Clavel T."/>
        </authorList>
    </citation>
    <scope>NUCLEOTIDE SEQUENCE [LARGE SCALE GENOMIC DNA]</scope>
    <source>
        <strain evidence="1 2">CLA-AP-H29</strain>
    </source>
</reference>
<dbReference type="EMBL" id="JBBMFK010000044">
    <property type="protein sequence ID" value="MEQ2445087.1"/>
    <property type="molecule type" value="Genomic_DNA"/>
</dbReference>
<dbReference type="RefSeq" id="WP_349232715.1">
    <property type="nucleotide sequence ID" value="NZ_JBBMFK010000044.1"/>
</dbReference>
<comment type="caution">
    <text evidence="1">The sequence shown here is derived from an EMBL/GenBank/DDBJ whole genome shotgun (WGS) entry which is preliminary data.</text>
</comment>
<dbReference type="Proteomes" id="UP001464378">
    <property type="component" value="Unassembled WGS sequence"/>
</dbReference>
<accession>A0ABV1ECN5</accession>
<name>A0ABV1ECN5_9FIRM</name>
<organism evidence="1 2">
    <name type="scientific">Pseudoflavonifractor intestinihominis</name>
    <dbReference type="NCBI Taxonomy" id="3133171"/>
    <lineage>
        <taxon>Bacteria</taxon>
        <taxon>Bacillati</taxon>
        <taxon>Bacillota</taxon>
        <taxon>Clostridia</taxon>
        <taxon>Eubacteriales</taxon>
        <taxon>Oscillospiraceae</taxon>
        <taxon>Pseudoflavonifractor</taxon>
    </lineage>
</organism>
<evidence type="ECO:0000313" key="2">
    <source>
        <dbReference type="Proteomes" id="UP001464378"/>
    </source>
</evidence>